<evidence type="ECO:0000313" key="3">
    <source>
        <dbReference type="EMBL" id="CAE8650049.1"/>
    </source>
</evidence>
<dbReference type="EMBL" id="CAJNNW010008465">
    <property type="protein sequence ID" value="CAE8650049.1"/>
    <property type="molecule type" value="Genomic_DNA"/>
</dbReference>
<sequence length="1505" mass="169947">MATTPTPLQKNTKEETFGVLCDDFKLHKKVYEAILAADIQDLEEFRFYFTEEGQVAPWIAKIVDLVKPDIQATRLRRAWYAVRKQGEFRDTDKSKAPIADLDEMLDDDELNDTKAKFWRRYKPRFPPEVMPSDSLVSLLNREMHKRLLMVFNLWLVKNLMHQVTCTRKRQKLGDNLYTDAAEEGESLSSAKDVQTYLAKLLTYLVARSLAGIQPPWQNTLGSASNKFVQVPLDIVLAYYFRSVKAVAMQPYSHQLAWLQRTCTEERSVWVQKFRESTDDLGDVIVSVMQMRDVYWYQNGSHMAPTTPPTKSPPPPPTPPPAVQLTAAAVTGQVETLAGKKVMLNANGRKLCKRFNLGQCQNQNCHQGLHRTFSVDWKLDPKHDLGNPDCQVELAEKIGEAAFIMAAPLRRDRQRIESELSASDFTLTQISKVVERGGGSVRENPAMSLHWLCEQEVEMWGSGLWRDKQFDACALMSARCKARILRHSLDELDALPDATCAHLHDEAEWQSWTSADGELVDPDSEETEDTAALSFTIAVAASWFAVRLGLARLRVPRMPSIARAGNRKPWLLLDPRAMREWVVVPLALMLGLDVSSEVNLREVPARRSIHDFDLKDIKSRGLPINHVYVGAGHHSHRLPCTIWSSPFVAGKHGTAEECLVFFVNHLRNSYLWGQIESLDGSTLVCDCPPHTPCHADAIAADLAARKLPNTRKAVGVLVTNGSRLRKVAIASAWSVSRAWPITPTIRWKQGEVVRAFAKLYPPEFFEHFREWPMIEDLINSVPFTCYAEWREQQDLEMVGPWGPTAAGRSGRCAMGRQEGALAHRAALPPVVSFGLPPDTHFERSREAGASETPMEARTMADDDLHFAAYKMWRLRGQLTVHRKRAVGAIRELQRRWAPVTKQLRRWQPPSALSVTRARDVGLIGLLTILLLWPDVTLAPNFICGFPAVGYSPACDVFPARSARLISREEVLAEGEEDAISLLKKVRQGPEDDFLLEASEKDRENGFSGNQMTAKQLRGMLQGRRYRLIRRFCVKPSTGKSRACDDADEGKQSALSSDANKLELCAAFRPAQHMTLVHDVAREAGHSPSKIEDEWESGGEDWPDAYRYTPMSPEDAYACIVVIFHPILKQPVFYLYFGLLFGLPLAVTPFNRWPKCCEALSRRLLMTLVSFYFDDATVQDWASSKGSGQLALRQTMTVLGTPFAEAKQQQMSSHSDFLGLEHDLVHARAQEKVTFWVRERLQTKILDFIKKARADNRLASGVASKLYGCSNFFEQAVYGKIGRAGLNSVKDRQYDKLLSLTPAIEQAFEVLEAIMKERPVRTIHLTVAPVQRFVVASDAALEIPRHGAGGYLEVWRPLKADEYRSGFVVTIPEGVYDLWSAGVHRIAQLELLMVLVALLSNPNRFRGRRGVWFIDNTAALIAMVRGRSDSADLDRLALIIHAAMFALEVWIYFEWIETKSNRSDGISRDAENDKWHVENKFSTEQCSFPLCHWKLPLRALIRVFAFL</sequence>
<accession>A0A813KBA6</accession>
<gene>
    <name evidence="4" type="ORF">PGLA2088_LOCUS28941</name>
    <name evidence="5" type="ORF">PGLA2088_LOCUS50039</name>
    <name evidence="3" type="ORF">PGLA2088_LOCUS7950</name>
</gene>
<evidence type="ECO:0000313" key="5">
    <source>
        <dbReference type="EMBL" id="CAE8740440.1"/>
    </source>
</evidence>
<protein>
    <recommendedName>
        <fullName evidence="2">DUF4326 domain-containing protein</fullName>
    </recommendedName>
</protein>
<comment type="caution">
    <text evidence="4">The sequence shown here is derived from an EMBL/GenBank/DDBJ whole genome shotgun (WGS) entry which is preliminary data.</text>
</comment>
<dbReference type="Pfam" id="PF14216">
    <property type="entry name" value="DUF4326"/>
    <property type="match status" value="1"/>
</dbReference>
<evidence type="ECO:0000259" key="2">
    <source>
        <dbReference type="Pfam" id="PF14216"/>
    </source>
</evidence>
<dbReference type="Proteomes" id="UP000626109">
    <property type="component" value="Unassembled WGS sequence"/>
</dbReference>
<reference evidence="4" key="1">
    <citation type="submission" date="2021-02" db="EMBL/GenBank/DDBJ databases">
        <authorList>
            <person name="Dougan E. K."/>
            <person name="Rhodes N."/>
            <person name="Thang M."/>
            <person name="Chan C."/>
        </authorList>
    </citation>
    <scope>NUCLEOTIDE SEQUENCE</scope>
</reference>
<feature type="region of interest" description="Disordered" evidence="1">
    <location>
        <begin position="299"/>
        <end position="319"/>
    </location>
</feature>
<dbReference type="EMBL" id="CAJNNW010037260">
    <property type="protein sequence ID" value="CAE8740440.1"/>
    <property type="molecule type" value="Genomic_DNA"/>
</dbReference>
<name>A0A813KBA6_POLGL</name>
<dbReference type="InterPro" id="IPR025475">
    <property type="entry name" value="DUF4326"/>
</dbReference>
<proteinExistence type="predicted"/>
<organism evidence="4 6">
    <name type="scientific">Polarella glacialis</name>
    <name type="common">Dinoflagellate</name>
    <dbReference type="NCBI Taxonomy" id="89957"/>
    <lineage>
        <taxon>Eukaryota</taxon>
        <taxon>Sar</taxon>
        <taxon>Alveolata</taxon>
        <taxon>Dinophyceae</taxon>
        <taxon>Suessiales</taxon>
        <taxon>Suessiaceae</taxon>
        <taxon>Polarella</taxon>
    </lineage>
</organism>
<feature type="compositionally biased region" description="Pro residues" evidence="1">
    <location>
        <begin position="305"/>
        <end position="319"/>
    </location>
</feature>
<evidence type="ECO:0000313" key="4">
    <source>
        <dbReference type="EMBL" id="CAE8694608.1"/>
    </source>
</evidence>
<dbReference type="EMBL" id="CAJNNW010028092">
    <property type="protein sequence ID" value="CAE8694608.1"/>
    <property type="molecule type" value="Genomic_DNA"/>
</dbReference>
<evidence type="ECO:0000256" key="1">
    <source>
        <dbReference type="SAM" id="MobiDB-lite"/>
    </source>
</evidence>
<evidence type="ECO:0000313" key="6">
    <source>
        <dbReference type="Proteomes" id="UP000626109"/>
    </source>
</evidence>
<feature type="domain" description="DUF4326" evidence="2">
    <location>
        <begin position="624"/>
        <end position="698"/>
    </location>
</feature>